<dbReference type="Proteomes" id="UP001164472">
    <property type="component" value="Chromosome"/>
</dbReference>
<accession>A0A9E8KPN6</accession>
<reference evidence="1" key="1">
    <citation type="submission" date="2022-07" db="EMBL/GenBank/DDBJ databases">
        <title>Alkalimarinus sp. nov., isolated from gut of a Alitta virens.</title>
        <authorList>
            <person name="Yang A.I."/>
            <person name="Shin N.-R."/>
        </authorList>
    </citation>
    <scope>NUCLEOTIDE SEQUENCE</scope>
    <source>
        <strain evidence="1">FA028</strain>
    </source>
</reference>
<name>A0A9E8KPN6_9ALTE</name>
<organism evidence="1 2">
    <name type="scientific">Alkalimarinus sediminis</name>
    <dbReference type="NCBI Taxonomy" id="1632866"/>
    <lineage>
        <taxon>Bacteria</taxon>
        <taxon>Pseudomonadati</taxon>
        <taxon>Pseudomonadota</taxon>
        <taxon>Gammaproteobacteria</taxon>
        <taxon>Alteromonadales</taxon>
        <taxon>Alteromonadaceae</taxon>
        <taxon>Alkalimarinus</taxon>
    </lineage>
</organism>
<dbReference type="AlphaFoldDB" id="A0A9E8KPN6"/>
<dbReference type="EMBL" id="CP101527">
    <property type="protein sequence ID" value="UZW73702.1"/>
    <property type="molecule type" value="Genomic_DNA"/>
</dbReference>
<keyword evidence="2" id="KW-1185">Reference proteome</keyword>
<sequence>MVFGPGGAGGVAAELKVDQVIELIQFVRQALEESDFRFLEWITETAFDMISKIMELYLNLDKTLESIVSMTELEFATYWKKVSMAQKAVKNECRRILTGAEIVSGMTPIAKSRVLNRISKTYLFEVGSFSFDDDELQASACMKLLESICSERELIEVLRLMGESESKGRSDILIKSFKRIFDHLLFQSKQKNKARIWLQNRGGAYDVLE</sequence>
<evidence type="ECO:0000313" key="2">
    <source>
        <dbReference type="Proteomes" id="UP001164472"/>
    </source>
</evidence>
<protein>
    <submittedName>
        <fullName evidence="1">Uncharacterized protein</fullName>
    </submittedName>
</protein>
<evidence type="ECO:0000313" key="1">
    <source>
        <dbReference type="EMBL" id="UZW73702.1"/>
    </source>
</evidence>
<dbReference type="KEGG" id="asem:NNL22_11705"/>
<dbReference type="RefSeq" id="WP_251809843.1">
    <property type="nucleotide sequence ID" value="NZ_CP101527.1"/>
</dbReference>
<gene>
    <name evidence="1" type="ORF">NNL22_11705</name>
</gene>
<proteinExistence type="predicted"/>